<reference evidence="2 3" key="1">
    <citation type="journal article" date="2019" name="Microorganisms">
        <title>Genome Insights into the Novel Species Microvirga brassicacearum, a Rapeseed Endophyte with Biotechnological Potential.</title>
        <authorList>
            <person name="Jimenez-Gomez A."/>
            <person name="Saati-Santamaria Z."/>
            <person name="Igual J.M."/>
            <person name="Rivas R."/>
            <person name="Mateos P.F."/>
            <person name="Garcia-Fraile P."/>
        </authorList>
    </citation>
    <scope>NUCLEOTIDE SEQUENCE [LARGE SCALE GENOMIC DNA]</scope>
    <source>
        <strain evidence="2 3">CDVBN77</strain>
    </source>
</reference>
<organism evidence="2 3">
    <name type="scientific">Microvirga brassicacearum</name>
    <dbReference type="NCBI Taxonomy" id="2580413"/>
    <lineage>
        <taxon>Bacteria</taxon>
        <taxon>Pseudomonadati</taxon>
        <taxon>Pseudomonadota</taxon>
        <taxon>Alphaproteobacteria</taxon>
        <taxon>Hyphomicrobiales</taxon>
        <taxon>Methylobacteriaceae</taxon>
        <taxon>Microvirga</taxon>
    </lineage>
</organism>
<proteinExistence type="predicted"/>
<dbReference type="Proteomes" id="UP000325684">
    <property type="component" value="Unassembled WGS sequence"/>
</dbReference>
<gene>
    <name evidence="2" type="ORF">FEZ63_22510</name>
</gene>
<evidence type="ECO:0000256" key="1">
    <source>
        <dbReference type="SAM" id="Phobius"/>
    </source>
</evidence>
<keyword evidence="1" id="KW-0472">Membrane</keyword>
<feature type="transmembrane region" description="Helical" evidence="1">
    <location>
        <begin position="48"/>
        <end position="69"/>
    </location>
</feature>
<dbReference type="EMBL" id="VCMV01000071">
    <property type="protein sequence ID" value="KAB0264416.1"/>
    <property type="molecule type" value="Genomic_DNA"/>
</dbReference>
<dbReference type="AlphaFoldDB" id="A0A5N3P3V1"/>
<dbReference type="RefSeq" id="WP_150949085.1">
    <property type="nucleotide sequence ID" value="NZ_VCMV01000071.1"/>
</dbReference>
<dbReference type="InterPro" id="IPR013901">
    <property type="entry name" value="Anthrone_oxy"/>
</dbReference>
<protein>
    <submittedName>
        <fullName evidence="2">DUF1772 domain-containing protein</fullName>
    </submittedName>
</protein>
<dbReference type="OrthoDB" id="5195424at2"/>
<feature type="transmembrane region" description="Helical" evidence="1">
    <location>
        <begin position="146"/>
        <end position="165"/>
    </location>
</feature>
<evidence type="ECO:0000313" key="2">
    <source>
        <dbReference type="EMBL" id="KAB0264416.1"/>
    </source>
</evidence>
<comment type="caution">
    <text evidence="2">The sequence shown here is derived from an EMBL/GenBank/DDBJ whole genome shotgun (WGS) entry which is preliminary data.</text>
</comment>
<evidence type="ECO:0000313" key="3">
    <source>
        <dbReference type="Proteomes" id="UP000325684"/>
    </source>
</evidence>
<dbReference type="Pfam" id="PF08592">
    <property type="entry name" value="Anthrone_oxy"/>
    <property type="match status" value="1"/>
</dbReference>
<keyword evidence="1" id="KW-0812">Transmembrane</keyword>
<keyword evidence="3" id="KW-1185">Reference proteome</keyword>
<sequence length="166" mass="18458">MLQVLEVLTVVLTAVAMTFALAHAAELPGKMRLNKETYLAVQPIYYPGFTIGGFSEPASTIAVIVLMFFTPFASAAFWWIAAALISLLVMQLVYWTTTHPVNKLWLKDQKLKGAGAGFFSIGQNQRDTRDPEDWQALRNRWEYSHVVRAGLALLGLCLLVIGVTTR</sequence>
<name>A0A5N3P3V1_9HYPH</name>
<keyword evidence="1" id="KW-1133">Transmembrane helix</keyword>
<accession>A0A5N3P3V1</accession>
<feature type="transmembrane region" description="Helical" evidence="1">
    <location>
        <begin position="76"/>
        <end position="95"/>
    </location>
</feature>